<reference evidence="2 3" key="1">
    <citation type="journal article" date="2014" name="Genome Announc.">
        <title>Draft Genome Sequence of Advenella kashmirensis Strain W13003, a Polycyclic Aromatic Hydrocarbon-Degrading Bacterium.</title>
        <authorList>
            <person name="Wang X."/>
            <person name="Jin D."/>
            <person name="Zhou L."/>
            <person name="Wu L."/>
            <person name="An W."/>
            <person name="Zhao L."/>
        </authorList>
    </citation>
    <scope>NUCLEOTIDE SEQUENCE [LARGE SCALE GENOMIC DNA]</scope>
    <source>
        <strain evidence="2 3">W13003</strain>
    </source>
</reference>
<dbReference type="Proteomes" id="UP000018733">
    <property type="component" value="Unassembled WGS sequence"/>
</dbReference>
<dbReference type="AlphaFoldDB" id="V8QSQ8"/>
<evidence type="ECO:0000256" key="1">
    <source>
        <dbReference type="SAM" id="Phobius"/>
    </source>
</evidence>
<dbReference type="PATRIC" id="fig|1424334.3.peg.2738"/>
<keyword evidence="3" id="KW-1185">Reference proteome</keyword>
<keyword evidence="1" id="KW-0812">Transmembrane</keyword>
<proteinExistence type="predicted"/>
<dbReference type="EMBL" id="AYXT01000010">
    <property type="protein sequence ID" value="ETF02365.1"/>
    <property type="molecule type" value="Genomic_DNA"/>
</dbReference>
<evidence type="ECO:0000313" key="2">
    <source>
        <dbReference type="EMBL" id="ETF02365.1"/>
    </source>
</evidence>
<dbReference type="STRING" id="1424334.W822_13640"/>
<accession>V8QSQ8</accession>
<comment type="caution">
    <text evidence="2">The sequence shown here is derived from an EMBL/GenBank/DDBJ whole genome shotgun (WGS) entry which is preliminary data.</text>
</comment>
<gene>
    <name evidence="2" type="ORF">W822_13640</name>
</gene>
<dbReference type="HOGENOM" id="CLU_3113707_0_0_4"/>
<keyword evidence="1" id="KW-1133">Transmembrane helix</keyword>
<sequence length="50" mass="5812">MWGDNVRGLNLSVTRLCPGSNKSGLRILAINISKIHTLLYLFVFYDYFYK</sequence>
<evidence type="ECO:0000313" key="3">
    <source>
        <dbReference type="Proteomes" id="UP000018733"/>
    </source>
</evidence>
<keyword evidence="1" id="KW-0472">Membrane</keyword>
<feature type="transmembrane region" description="Helical" evidence="1">
    <location>
        <begin position="28"/>
        <end position="48"/>
    </location>
</feature>
<protein>
    <submittedName>
        <fullName evidence="2">Uncharacterized protein</fullName>
    </submittedName>
</protein>
<name>V8QSQ8_9BURK</name>
<organism evidence="2 3">
    <name type="scientific">Advenella kashmirensis W13003</name>
    <dbReference type="NCBI Taxonomy" id="1424334"/>
    <lineage>
        <taxon>Bacteria</taxon>
        <taxon>Pseudomonadati</taxon>
        <taxon>Pseudomonadota</taxon>
        <taxon>Betaproteobacteria</taxon>
        <taxon>Burkholderiales</taxon>
        <taxon>Alcaligenaceae</taxon>
    </lineage>
</organism>